<accession>A0A381RIX3</accession>
<proteinExistence type="predicted"/>
<feature type="domain" description="SbsA Ig-like" evidence="2">
    <location>
        <begin position="38"/>
        <end position="153"/>
    </location>
</feature>
<protein>
    <recommendedName>
        <fullName evidence="2">SbsA Ig-like domain-containing protein</fullName>
    </recommendedName>
</protein>
<dbReference type="Gene3D" id="2.60.40.1120">
    <property type="entry name" value="Carboxypeptidase-like, regulatory domain"/>
    <property type="match status" value="2"/>
</dbReference>
<dbReference type="EMBL" id="UINC01001802">
    <property type="protein sequence ID" value="SUZ89063.1"/>
    <property type="molecule type" value="Genomic_DNA"/>
</dbReference>
<dbReference type="InterPro" id="IPR013784">
    <property type="entry name" value="Carb-bd-like_fold"/>
</dbReference>
<evidence type="ECO:0000259" key="2">
    <source>
        <dbReference type="Pfam" id="PF13205"/>
    </source>
</evidence>
<dbReference type="InterPro" id="IPR032812">
    <property type="entry name" value="SbsA_Ig"/>
</dbReference>
<sequence>MFLSKKFTQYFTPILIPLAFFLSNCNEGSEYEKFGYDNRPTVTSVSPTDNSTDVAISTTPVVTFSKKISTSTATANTSDTTCSGSFQLSSDNFTTCVQMSATPSASNGDKTFTSTPADNLISLTTYRHKVTTAAKDRGGNSLAEAYTTNGFTTMAAGTFKGSVKKADGDALSGVLVDFSGAYVDNTTTDSSGDFNKTLGLGSYTLTYSKSGYITTTQAATLAKDKVTVIVATLTLLDSSCSAGNITGTIKDAVTGSAISGVSLSIRSGVNVSSGSTISGKTATSEDNGTYSISSVDAGGYTVEASVSGYVTSYFTVYVCGDVSNQNANLSASLASGSMRIVLSWKGTDDLDAHLEIPVSDDQDGESDKTDGTHLFFITNQTNAITYSGISTYDYHIYGTGDNVTHDQDNKGGPATPCLESGSKCGPETITISKIMSSGAYRYHVHNYTNKRETANSSLEASGATVHVLYNDVLTIFYVPREAGNLWTIFDFDNSSGFNPLNTMADESSYTSVDDH</sequence>
<reference evidence="3" key="1">
    <citation type="submission" date="2018-05" db="EMBL/GenBank/DDBJ databases">
        <authorList>
            <person name="Lanie J.A."/>
            <person name="Ng W.-L."/>
            <person name="Kazmierczak K.M."/>
            <person name="Andrzejewski T.M."/>
            <person name="Davidsen T.M."/>
            <person name="Wayne K.J."/>
            <person name="Tettelin H."/>
            <person name="Glass J.I."/>
            <person name="Rusch D."/>
            <person name="Podicherti R."/>
            <person name="Tsui H.-C.T."/>
            <person name="Winkler M.E."/>
        </authorList>
    </citation>
    <scope>NUCLEOTIDE SEQUENCE</scope>
</reference>
<dbReference type="AlphaFoldDB" id="A0A381RIX3"/>
<keyword evidence="1" id="KW-0732">Signal</keyword>
<dbReference type="GO" id="GO:0030246">
    <property type="term" value="F:carbohydrate binding"/>
    <property type="evidence" value="ECO:0007669"/>
    <property type="project" value="InterPro"/>
</dbReference>
<dbReference type="Pfam" id="PF13205">
    <property type="entry name" value="Big_5"/>
    <property type="match status" value="1"/>
</dbReference>
<evidence type="ECO:0000313" key="3">
    <source>
        <dbReference type="EMBL" id="SUZ89063.1"/>
    </source>
</evidence>
<dbReference type="Gene3D" id="2.60.40.3710">
    <property type="match status" value="1"/>
</dbReference>
<name>A0A381RIX3_9ZZZZ</name>
<gene>
    <name evidence="3" type="ORF">METZ01_LOCUS41917</name>
</gene>
<evidence type="ECO:0000256" key="1">
    <source>
        <dbReference type="ARBA" id="ARBA00022729"/>
    </source>
</evidence>
<dbReference type="Pfam" id="PF13620">
    <property type="entry name" value="CarboxypepD_reg"/>
    <property type="match status" value="2"/>
</dbReference>
<organism evidence="3">
    <name type="scientific">marine metagenome</name>
    <dbReference type="NCBI Taxonomy" id="408172"/>
    <lineage>
        <taxon>unclassified sequences</taxon>
        <taxon>metagenomes</taxon>
        <taxon>ecological metagenomes</taxon>
    </lineage>
</organism>
<dbReference type="SUPFAM" id="SSF49452">
    <property type="entry name" value="Starch-binding domain-like"/>
    <property type="match status" value="2"/>
</dbReference>